<keyword evidence="1" id="KW-0472">Membrane</keyword>
<dbReference type="InterPro" id="IPR007492">
    <property type="entry name" value="LytTR_DNA-bd_dom"/>
</dbReference>
<feature type="transmembrane region" description="Helical" evidence="1">
    <location>
        <begin position="32"/>
        <end position="52"/>
    </location>
</feature>
<evidence type="ECO:0000256" key="1">
    <source>
        <dbReference type="SAM" id="Phobius"/>
    </source>
</evidence>
<dbReference type="GO" id="GO:0003677">
    <property type="term" value="F:DNA binding"/>
    <property type="evidence" value="ECO:0007669"/>
    <property type="project" value="InterPro"/>
</dbReference>
<evidence type="ECO:0000259" key="2">
    <source>
        <dbReference type="PROSITE" id="PS50930"/>
    </source>
</evidence>
<keyword evidence="1" id="KW-1133">Transmembrane helix</keyword>
<sequence length="235" mass="24994">MTLSGLAGAVALLVLAGPFGTLESLTLTARAGYWGIVVISTYATGTAIDIWLRPRLAARGRAIRLAGVAMATACAVTGLVSVLNGVLLGLWPQDDGMMPIIASIFLVAAIASLLLQLQGQATAPAGPVETQPILMDRLPLDKRGPLIALSVEDHYVRIRTTRGETMLLMRLADAIRETAPTPGLQVHRSHWIAIDAVRAVRREGDRAILTMTTGRDIPASRSHMTALRDAGLLPR</sequence>
<dbReference type="AlphaFoldDB" id="A0AA48H4D2"/>
<dbReference type="SMART" id="SM00850">
    <property type="entry name" value="LytTR"/>
    <property type="match status" value="1"/>
</dbReference>
<feature type="transmembrane region" description="Helical" evidence="1">
    <location>
        <begin position="64"/>
        <end position="91"/>
    </location>
</feature>
<feature type="transmembrane region" description="Helical" evidence="1">
    <location>
        <begin position="97"/>
        <end position="115"/>
    </location>
</feature>
<proteinExistence type="predicted"/>
<keyword evidence="1" id="KW-0812">Transmembrane</keyword>
<keyword evidence="4" id="KW-1185">Reference proteome</keyword>
<reference evidence="3 4" key="1">
    <citation type="submission" date="2023-01" db="EMBL/GenBank/DDBJ databases">
        <title>Complete genome sequence of Roseicyclus marinus strain Dej080120_10.</title>
        <authorList>
            <person name="Ueki S."/>
            <person name="Maruyama F."/>
        </authorList>
    </citation>
    <scope>NUCLEOTIDE SEQUENCE [LARGE SCALE GENOMIC DNA]</scope>
    <source>
        <strain evidence="3 4">Dej080120_10</strain>
    </source>
</reference>
<evidence type="ECO:0000313" key="3">
    <source>
        <dbReference type="EMBL" id="BDW84620.1"/>
    </source>
</evidence>
<protein>
    <recommendedName>
        <fullName evidence="2">HTH LytTR-type domain-containing protein</fullName>
    </recommendedName>
</protein>
<dbReference type="PROSITE" id="PS50930">
    <property type="entry name" value="HTH_LYTTR"/>
    <property type="match status" value="1"/>
</dbReference>
<organism evidence="3 4">
    <name type="scientific">Roseicyclus marinus</name>
    <dbReference type="NCBI Taxonomy" id="2161673"/>
    <lineage>
        <taxon>Bacteria</taxon>
        <taxon>Pseudomonadati</taxon>
        <taxon>Pseudomonadota</taxon>
        <taxon>Alphaproteobacteria</taxon>
        <taxon>Rhodobacterales</taxon>
        <taxon>Roseobacteraceae</taxon>
        <taxon>Roseicyclus</taxon>
    </lineage>
</organism>
<accession>A0AA48H4D2</accession>
<dbReference type="Proteomes" id="UP001337723">
    <property type="component" value="Chromosome"/>
</dbReference>
<gene>
    <name evidence="3" type="ORF">MACH21_07970</name>
</gene>
<dbReference type="KEGG" id="rmai:MACH21_07970"/>
<dbReference type="EMBL" id="AP027266">
    <property type="protein sequence ID" value="BDW84620.1"/>
    <property type="molecule type" value="Genomic_DNA"/>
</dbReference>
<name>A0AA48H4D2_9RHOB</name>
<evidence type="ECO:0000313" key="4">
    <source>
        <dbReference type="Proteomes" id="UP001337723"/>
    </source>
</evidence>
<dbReference type="Pfam" id="PF04397">
    <property type="entry name" value="LytTR"/>
    <property type="match status" value="1"/>
</dbReference>
<feature type="domain" description="HTH LytTR-type" evidence="2">
    <location>
        <begin position="146"/>
        <end position="233"/>
    </location>
</feature>
<dbReference type="Gene3D" id="2.40.50.1020">
    <property type="entry name" value="LytTr DNA-binding domain"/>
    <property type="match status" value="1"/>
</dbReference>